<dbReference type="EMBL" id="AP026729">
    <property type="protein sequence ID" value="BDQ59991.1"/>
    <property type="molecule type" value="Genomic_DNA"/>
</dbReference>
<gene>
    <name evidence="1" type="ORF">EfsSVR2332_00690</name>
</gene>
<evidence type="ECO:0000313" key="2">
    <source>
        <dbReference type="Proteomes" id="UP001317613"/>
    </source>
</evidence>
<dbReference type="Proteomes" id="UP001317613">
    <property type="component" value="Chromosome"/>
</dbReference>
<accession>A0AC59HK63</accession>
<proteinExistence type="predicted"/>
<protein>
    <submittedName>
        <fullName evidence="1">Uncharacterized protein</fullName>
    </submittedName>
</protein>
<name>A0AC59HK63_ENTFL</name>
<evidence type="ECO:0000313" key="1">
    <source>
        <dbReference type="EMBL" id="BDQ59991.1"/>
    </source>
</evidence>
<reference evidence="1" key="1">
    <citation type="submission" date="2022-08" db="EMBL/GenBank/DDBJ databases">
        <title>Molecular epidemiological analysis of five strains of VanD-type vancomycin-resistant Enterococcus faecalis.</title>
        <authorList>
            <person name="Mimura K."/>
            <person name="Hashimoto Y."/>
            <person name="Tomita H."/>
        </authorList>
    </citation>
    <scope>NUCLEOTIDE SEQUENCE</scope>
    <source>
        <strain evidence="1">SVR2332</strain>
    </source>
</reference>
<organism evidence="1 2">
    <name type="scientific">Enterococcus faecalis</name>
    <name type="common">Streptococcus faecalis</name>
    <dbReference type="NCBI Taxonomy" id="1351"/>
    <lineage>
        <taxon>Bacteria</taxon>
        <taxon>Bacillati</taxon>
        <taxon>Bacillota</taxon>
        <taxon>Bacilli</taxon>
        <taxon>Lactobacillales</taxon>
        <taxon>Enterococcaceae</taxon>
        <taxon>Enterococcus</taxon>
    </lineage>
</organism>
<sequence>MEQTNKRKNELAVDLVVAWLAHNSEISNEIGRTSVKGNPVTTKEVAQAYLDFFKTITNNELPENLTNENQ</sequence>